<dbReference type="InterPro" id="IPR032710">
    <property type="entry name" value="NTF2-like_dom_sf"/>
</dbReference>
<dbReference type="OrthoDB" id="118733at2"/>
<name>A0A0F4IXC2_9ACTN</name>
<gene>
    <name evidence="2" type="ORF">VR44_30385</name>
</gene>
<protein>
    <recommendedName>
        <fullName evidence="1">SnoaL-like domain-containing protein</fullName>
    </recommendedName>
</protein>
<dbReference type="PATRIC" id="fig|68223.7.peg.2489"/>
<dbReference type="Pfam" id="PF12680">
    <property type="entry name" value="SnoaL_2"/>
    <property type="match status" value="1"/>
</dbReference>
<accession>A0A0F4IXC2</accession>
<evidence type="ECO:0000313" key="3">
    <source>
        <dbReference type="Proteomes" id="UP000033551"/>
    </source>
</evidence>
<dbReference type="SUPFAM" id="SSF54427">
    <property type="entry name" value="NTF2-like"/>
    <property type="match status" value="1"/>
</dbReference>
<sequence>METTTKTKTARELAETYFTAWEAGDFDTMRGLLADDVDFVGALGTAQGTEEALAGLKGLGRVLERIDVKVRVAEGDEVITWFELCTSIAPPAPTANWMHVEDGRISRIRVTFDPRGLLAGLGKPS</sequence>
<comment type="caution">
    <text evidence="2">The sequence shown here is derived from an EMBL/GenBank/DDBJ whole genome shotgun (WGS) entry which is preliminary data.</text>
</comment>
<dbReference type="RefSeq" id="WP_045950830.1">
    <property type="nucleotide sequence ID" value="NZ_JZWV01000957.1"/>
</dbReference>
<organism evidence="2 3">
    <name type="scientific">Streptomyces katrae</name>
    <dbReference type="NCBI Taxonomy" id="68223"/>
    <lineage>
        <taxon>Bacteria</taxon>
        <taxon>Bacillati</taxon>
        <taxon>Actinomycetota</taxon>
        <taxon>Actinomycetes</taxon>
        <taxon>Kitasatosporales</taxon>
        <taxon>Streptomycetaceae</taxon>
        <taxon>Streptomyces</taxon>
    </lineage>
</organism>
<reference evidence="2 3" key="1">
    <citation type="submission" date="2015-02" db="EMBL/GenBank/DDBJ databases">
        <authorList>
            <person name="Ju K.-S."/>
            <person name="Doroghazi J.R."/>
            <person name="Metcalf W."/>
        </authorList>
    </citation>
    <scope>NUCLEOTIDE SEQUENCE [LARGE SCALE GENOMIC DNA]</scope>
    <source>
        <strain evidence="2 3">NRRL ISP-5550</strain>
    </source>
</reference>
<dbReference type="EMBL" id="JZWV01000957">
    <property type="protein sequence ID" value="KJY26299.1"/>
    <property type="molecule type" value="Genomic_DNA"/>
</dbReference>
<proteinExistence type="predicted"/>
<dbReference type="Gene3D" id="3.10.450.50">
    <property type="match status" value="1"/>
</dbReference>
<dbReference type="Proteomes" id="UP000033551">
    <property type="component" value="Unassembled WGS sequence"/>
</dbReference>
<keyword evidence="3" id="KW-1185">Reference proteome</keyword>
<evidence type="ECO:0000259" key="1">
    <source>
        <dbReference type="Pfam" id="PF12680"/>
    </source>
</evidence>
<dbReference type="InterPro" id="IPR037401">
    <property type="entry name" value="SnoaL-like"/>
</dbReference>
<evidence type="ECO:0000313" key="2">
    <source>
        <dbReference type="EMBL" id="KJY26299.1"/>
    </source>
</evidence>
<feature type="domain" description="SnoaL-like" evidence="1">
    <location>
        <begin position="15"/>
        <end position="107"/>
    </location>
</feature>
<dbReference type="AlphaFoldDB" id="A0A0F4IXC2"/>